<feature type="transmembrane region" description="Helical" evidence="1">
    <location>
        <begin position="71"/>
        <end position="94"/>
    </location>
</feature>
<accession>H5TC99</accession>
<keyword evidence="3" id="KW-1185">Reference proteome</keyword>
<evidence type="ECO:0000256" key="1">
    <source>
        <dbReference type="SAM" id="Phobius"/>
    </source>
</evidence>
<dbReference type="AlphaFoldDB" id="H5TC99"/>
<evidence type="ECO:0000313" key="3">
    <source>
        <dbReference type="Proteomes" id="UP000053586"/>
    </source>
</evidence>
<evidence type="ECO:0000313" key="2">
    <source>
        <dbReference type="EMBL" id="GAB55926.1"/>
    </source>
</evidence>
<reference evidence="2 3" key="1">
    <citation type="journal article" date="2012" name="J. Bacteriol.">
        <title>Genome sequence of proteorhodopsin-containing sea ice bacterium Glaciecola punicea ACAM 611T.</title>
        <authorList>
            <person name="Qin Q.-L."/>
            <person name="Xie B.-B."/>
            <person name="Shu Y.-L."/>
            <person name="Rong J.-C."/>
            <person name="Zhao D.-L."/>
            <person name="Zhang X.-Y."/>
            <person name="Chen X.-L."/>
            <person name="Zhou B.-C."/>
            <person name="Zhanga Y.-Z."/>
        </authorList>
    </citation>
    <scope>NUCLEOTIDE SEQUENCE [LARGE SCALE GENOMIC DNA]</scope>
    <source>
        <strain evidence="2 3">ACAM 611</strain>
    </source>
</reference>
<sequence>MNRKSTLKTLAISSGILSFLPALFYYLVYAKLLHAGKNIVKLEELYVLFAVTFIAFFSHVGVMFVSSSIGLGAAFFMVSLFVQVTVVAALIMFYKAARYENYNPDKSGSDPLTH</sequence>
<proteinExistence type="predicted"/>
<organism evidence="2 3">
    <name type="scientific">Glaciecola punicea ACAM 611</name>
    <dbReference type="NCBI Taxonomy" id="1121923"/>
    <lineage>
        <taxon>Bacteria</taxon>
        <taxon>Pseudomonadati</taxon>
        <taxon>Pseudomonadota</taxon>
        <taxon>Gammaproteobacteria</taxon>
        <taxon>Alteromonadales</taxon>
        <taxon>Alteromonadaceae</taxon>
        <taxon>Glaciecola</taxon>
    </lineage>
</organism>
<keyword evidence="1" id="KW-1133">Transmembrane helix</keyword>
<gene>
    <name evidence="2" type="ORF">GPUN_1810</name>
</gene>
<dbReference type="EMBL" id="BAET01000019">
    <property type="protein sequence ID" value="GAB55926.1"/>
    <property type="molecule type" value="Genomic_DNA"/>
</dbReference>
<keyword evidence="1" id="KW-0472">Membrane</keyword>
<name>H5TC99_9ALTE</name>
<feature type="transmembrane region" description="Helical" evidence="1">
    <location>
        <begin position="45"/>
        <end position="65"/>
    </location>
</feature>
<protein>
    <submittedName>
        <fullName evidence="2">Uncharacterized protein</fullName>
    </submittedName>
</protein>
<feature type="transmembrane region" description="Helical" evidence="1">
    <location>
        <begin position="12"/>
        <end position="33"/>
    </location>
</feature>
<keyword evidence="1" id="KW-0812">Transmembrane</keyword>
<dbReference type="RefSeq" id="WP_006005535.1">
    <property type="nucleotide sequence ID" value="NZ_BAET01000019.1"/>
</dbReference>
<reference evidence="2 3" key="2">
    <citation type="journal article" date="2017" name="Antonie Van Leeuwenhoek">
        <title>Rhizobium rhizosphaerae sp. nov., a novel species isolated from rice rhizosphere.</title>
        <authorList>
            <person name="Zhao J.J."/>
            <person name="Zhang J."/>
            <person name="Zhang R.J."/>
            <person name="Zhang C.W."/>
            <person name="Yin H.Q."/>
            <person name="Zhang X.X."/>
        </authorList>
    </citation>
    <scope>NUCLEOTIDE SEQUENCE [LARGE SCALE GENOMIC DNA]</scope>
    <source>
        <strain evidence="2 3">ACAM 611</strain>
    </source>
</reference>
<dbReference type="Proteomes" id="UP000053586">
    <property type="component" value="Unassembled WGS sequence"/>
</dbReference>
<comment type="caution">
    <text evidence="2">The sequence shown here is derived from an EMBL/GenBank/DDBJ whole genome shotgun (WGS) entry which is preliminary data.</text>
</comment>